<gene>
    <name evidence="3" type="ORF">Malapachy_0272</name>
</gene>
<dbReference type="Gene3D" id="1.20.1270.60">
    <property type="entry name" value="Arfaptin homology (AH) domain/BAR domain"/>
    <property type="match status" value="1"/>
</dbReference>
<organism evidence="3 4">
    <name type="scientific">Malassezia pachydermatis</name>
    <dbReference type="NCBI Taxonomy" id="77020"/>
    <lineage>
        <taxon>Eukaryota</taxon>
        <taxon>Fungi</taxon>
        <taxon>Dikarya</taxon>
        <taxon>Basidiomycota</taxon>
        <taxon>Ustilaginomycotina</taxon>
        <taxon>Malasseziomycetes</taxon>
        <taxon>Malasseziales</taxon>
        <taxon>Malasseziaceae</taxon>
        <taxon>Malassezia</taxon>
    </lineage>
</organism>
<accession>A0A0M9VNM1</accession>
<dbReference type="RefSeq" id="XP_017991125.1">
    <property type="nucleotide sequence ID" value="XM_018134801.1"/>
</dbReference>
<evidence type="ECO:0008006" key="5">
    <source>
        <dbReference type="Google" id="ProtNLM"/>
    </source>
</evidence>
<feature type="region of interest" description="Disordered" evidence="2">
    <location>
        <begin position="279"/>
        <end position="342"/>
    </location>
</feature>
<evidence type="ECO:0000256" key="2">
    <source>
        <dbReference type="SAM" id="MobiDB-lite"/>
    </source>
</evidence>
<dbReference type="InterPro" id="IPR037470">
    <property type="entry name" value="IVY1"/>
</dbReference>
<dbReference type="SUPFAM" id="SSF103657">
    <property type="entry name" value="BAR/IMD domain-like"/>
    <property type="match status" value="1"/>
</dbReference>
<protein>
    <recommendedName>
        <fullName evidence="5">Protein IVY1</fullName>
    </recommendedName>
</protein>
<feature type="coiled-coil region" evidence="1">
    <location>
        <begin position="169"/>
        <end position="204"/>
    </location>
</feature>
<evidence type="ECO:0000313" key="4">
    <source>
        <dbReference type="Proteomes" id="UP000037751"/>
    </source>
</evidence>
<dbReference type="EMBL" id="LGAV01000006">
    <property type="protein sequence ID" value="KOS13493.1"/>
    <property type="molecule type" value="Genomic_DNA"/>
</dbReference>
<evidence type="ECO:0000313" key="3">
    <source>
        <dbReference type="EMBL" id="KOS13493.1"/>
    </source>
</evidence>
<evidence type="ECO:0000256" key="1">
    <source>
        <dbReference type="SAM" id="Coils"/>
    </source>
</evidence>
<feature type="region of interest" description="Disordered" evidence="2">
    <location>
        <begin position="357"/>
        <end position="380"/>
    </location>
</feature>
<dbReference type="GO" id="GO:0005543">
    <property type="term" value="F:phospholipid binding"/>
    <property type="evidence" value="ECO:0007669"/>
    <property type="project" value="InterPro"/>
</dbReference>
<dbReference type="GO" id="GO:0042144">
    <property type="term" value="P:vacuole fusion, non-autophagic"/>
    <property type="evidence" value="ECO:0007669"/>
    <property type="project" value="InterPro"/>
</dbReference>
<dbReference type="InterPro" id="IPR027267">
    <property type="entry name" value="AH/BAR_dom_sf"/>
</dbReference>
<sequence length="380" mass="42421">MLQVDSGVSSYAPSVQSTSHLTQASSVDLPNRPSLYIRRTDISESLQAYERLLNASKTYTSAMLAMSKASSEMAEALEDCSRLKGAHISGPAFQAACGLHYLKSNYEQVLCDTFWKEFSIPLLSQLDVYRNSVRDRQIAHEKAIEDQSRILKEIEIKYQKEGRKKRRDLNSFRSMLSELQEKVNELEEIKAQHYTEALENEEQTWDFLASKVMLLVRAQVDIADRLSAKGINDPILESYMAAIPDPFQSYGPEKREGELFSILQPPQNTERTSDMNADATLTMSPKPLPESSRAGSTNSDYANMSSEANSSGPDDKSDRTSLFPPASQDEYGEHDTSTDTLSARVLQSKATYQSLFGYDEDNTMVQNQDTTGSPTTPTAP</sequence>
<dbReference type="GeneID" id="28726676"/>
<dbReference type="PANTHER" id="PTHR38407">
    <property type="entry name" value="PROTEIN IVY1"/>
    <property type="match status" value="1"/>
</dbReference>
<dbReference type="Proteomes" id="UP000037751">
    <property type="component" value="Unassembled WGS sequence"/>
</dbReference>
<dbReference type="STRING" id="77020.A0A0M9VNM1"/>
<dbReference type="OrthoDB" id="5594612at2759"/>
<keyword evidence="4" id="KW-1185">Reference proteome</keyword>
<proteinExistence type="predicted"/>
<feature type="compositionally biased region" description="Polar residues" evidence="2">
    <location>
        <begin position="293"/>
        <end position="312"/>
    </location>
</feature>
<keyword evidence="1" id="KW-0175">Coiled coil</keyword>
<dbReference type="GO" id="GO:0000329">
    <property type="term" value="C:fungal-type vacuole membrane"/>
    <property type="evidence" value="ECO:0007669"/>
    <property type="project" value="InterPro"/>
</dbReference>
<feature type="compositionally biased region" description="Polar residues" evidence="2">
    <location>
        <begin position="363"/>
        <end position="380"/>
    </location>
</feature>
<dbReference type="VEuPathDB" id="FungiDB:Malapachy_0272"/>
<comment type="caution">
    <text evidence="3">The sequence shown here is derived from an EMBL/GenBank/DDBJ whole genome shotgun (WGS) entry which is preliminary data.</text>
</comment>
<dbReference type="PANTHER" id="PTHR38407:SF1">
    <property type="entry name" value="PROTEIN IVY1"/>
    <property type="match status" value="1"/>
</dbReference>
<dbReference type="AlphaFoldDB" id="A0A0M9VNM1"/>
<reference evidence="3 4" key="1">
    <citation type="submission" date="2015-07" db="EMBL/GenBank/DDBJ databases">
        <title>Draft Genome Sequence of Malassezia furfur CBS1878 and Malassezia pachydermatis CBS1879.</title>
        <authorList>
            <person name="Triana S."/>
            <person name="Ohm R."/>
            <person name="Gonzalez A."/>
            <person name="DeCock H."/>
            <person name="Restrepo S."/>
            <person name="Celis A."/>
        </authorList>
    </citation>
    <scope>NUCLEOTIDE SEQUENCE [LARGE SCALE GENOMIC DNA]</scope>
    <source>
        <strain evidence="3 4">CBS 1879</strain>
    </source>
</reference>
<name>A0A0M9VNM1_9BASI</name>